<dbReference type="OrthoDB" id="637682at2759"/>
<organism evidence="2 3">
    <name type="scientific">Dichanthelium oligosanthes</name>
    <dbReference type="NCBI Taxonomy" id="888268"/>
    <lineage>
        <taxon>Eukaryota</taxon>
        <taxon>Viridiplantae</taxon>
        <taxon>Streptophyta</taxon>
        <taxon>Embryophyta</taxon>
        <taxon>Tracheophyta</taxon>
        <taxon>Spermatophyta</taxon>
        <taxon>Magnoliopsida</taxon>
        <taxon>Liliopsida</taxon>
        <taxon>Poales</taxon>
        <taxon>Poaceae</taxon>
        <taxon>PACMAD clade</taxon>
        <taxon>Panicoideae</taxon>
        <taxon>Panicodae</taxon>
        <taxon>Paniceae</taxon>
        <taxon>Dichantheliinae</taxon>
        <taxon>Dichanthelium</taxon>
    </lineage>
</organism>
<evidence type="ECO:0000313" key="2">
    <source>
        <dbReference type="EMBL" id="OEL22338.1"/>
    </source>
</evidence>
<gene>
    <name evidence="2" type="ORF">BAE44_0016645</name>
</gene>
<evidence type="ECO:0000256" key="1">
    <source>
        <dbReference type="SAM" id="MobiDB-lite"/>
    </source>
</evidence>
<name>A0A1E5VB23_9POAL</name>
<protein>
    <submittedName>
        <fullName evidence="2">Uncharacterized protein</fullName>
    </submittedName>
</protein>
<dbReference type="Proteomes" id="UP000095767">
    <property type="component" value="Unassembled WGS sequence"/>
</dbReference>
<evidence type="ECO:0000313" key="3">
    <source>
        <dbReference type="Proteomes" id="UP000095767"/>
    </source>
</evidence>
<accession>A0A1E5VB23</accession>
<comment type="caution">
    <text evidence="2">The sequence shown here is derived from an EMBL/GenBank/DDBJ whole genome shotgun (WGS) entry which is preliminary data.</text>
</comment>
<dbReference type="EMBL" id="LWDX02045625">
    <property type="protein sequence ID" value="OEL22338.1"/>
    <property type="molecule type" value="Genomic_DNA"/>
</dbReference>
<feature type="compositionally biased region" description="Low complexity" evidence="1">
    <location>
        <begin position="105"/>
        <end position="131"/>
    </location>
</feature>
<feature type="compositionally biased region" description="Low complexity" evidence="1">
    <location>
        <begin position="139"/>
        <end position="164"/>
    </location>
</feature>
<keyword evidence="3" id="KW-1185">Reference proteome</keyword>
<reference evidence="2 3" key="1">
    <citation type="submission" date="2016-09" db="EMBL/GenBank/DDBJ databases">
        <title>The draft genome of Dichanthelium oligosanthes: A C3 panicoid grass species.</title>
        <authorList>
            <person name="Studer A.J."/>
            <person name="Schnable J.C."/>
            <person name="Brutnell T.P."/>
        </authorList>
    </citation>
    <scope>NUCLEOTIDE SEQUENCE [LARGE SCALE GENOMIC DNA]</scope>
    <source>
        <strain evidence="3">cv. Kellogg 1175</strain>
        <tissue evidence="2">Leaf</tissue>
    </source>
</reference>
<dbReference type="STRING" id="888268.A0A1E5VB23"/>
<dbReference type="AlphaFoldDB" id="A0A1E5VB23"/>
<sequence>MSLWISFRGRRRGGQRSLGGFRCKLHFLSSELHLDPFPLLAVNPALRSAPLPLLRDSLRLLTSHGLSARDAARVFSAFPFPPDEPLRFLSADAPLPPRWFGPRASSPRPSPTCSVPRSSSSATASRSSGSRSRLRPRCSWRSPSSAPSSPSSSSSVMPRGSPTL</sequence>
<proteinExistence type="predicted"/>
<feature type="region of interest" description="Disordered" evidence="1">
    <location>
        <begin position="99"/>
        <end position="164"/>
    </location>
</feature>